<dbReference type="Pfam" id="PF09976">
    <property type="entry name" value="TPR_21"/>
    <property type="match status" value="1"/>
</dbReference>
<dbReference type="EMBL" id="LR633967">
    <property type="protein sequence ID" value="VUX55926.1"/>
    <property type="molecule type" value="Genomic_DNA"/>
</dbReference>
<organism evidence="12">
    <name type="scientific">uncultured Woeseiaceae bacterium</name>
    <dbReference type="NCBI Taxonomy" id="1983305"/>
    <lineage>
        <taxon>Bacteria</taxon>
        <taxon>Pseudomonadati</taxon>
        <taxon>Pseudomonadota</taxon>
        <taxon>Gammaproteobacteria</taxon>
        <taxon>Woeseiales</taxon>
        <taxon>Woeseiaceae</taxon>
        <taxon>environmental samples</taxon>
    </lineage>
</organism>
<evidence type="ECO:0000256" key="4">
    <source>
        <dbReference type="ARBA" id="ARBA00022989"/>
    </source>
</evidence>
<evidence type="ECO:0000256" key="6">
    <source>
        <dbReference type="ARBA" id="ARBA00023186"/>
    </source>
</evidence>
<reference evidence="12" key="1">
    <citation type="submission" date="2019-07" db="EMBL/GenBank/DDBJ databases">
        <authorList>
            <person name="Weber M."/>
            <person name="Kostadinov I."/>
            <person name="Kostadinov D I."/>
        </authorList>
    </citation>
    <scope>NUCLEOTIDE SEQUENCE</scope>
    <source>
        <strain evidence="12">Gfbio:sag-sample-m06:053724c1-46a9-4a36-b237-ea2bf867836b</strain>
    </source>
</reference>
<feature type="transmembrane region" description="Helical" evidence="10">
    <location>
        <begin position="20"/>
        <end position="39"/>
    </location>
</feature>
<evidence type="ECO:0000256" key="5">
    <source>
        <dbReference type="ARBA" id="ARBA00023136"/>
    </source>
</evidence>
<evidence type="ECO:0000256" key="7">
    <source>
        <dbReference type="ARBA" id="ARBA00024197"/>
    </source>
</evidence>
<evidence type="ECO:0000256" key="3">
    <source>
        <dbReference type="ARBA" id="ARBA00022692"/>
    </source>
</evidence>
<keyword evidence="6" id="KW-0143">Chaperone</keyword>
<keyword evidence="2" id="KW-1003">Cell membrane</keyword>
<evidence type="ECO:0000256" key="2">
    <source>
        <dbReference type="ARBA" id="ARBA00022475"/>
    </source>
</evidence>
<keyword evidence="3 10" id="KW-0812">Transmembrane</keyword>
<accession>A0A7D9D2Y6</accession>
<dbReference type="GO" id="GO:0005886">
    <property type="term" value="C:plasma membrane"/>
    <property type="evidence" value="ECO:0007669"/>
    <property type="project" value="UniProtKB-SubCell"/>
</dbReference>
<dbReference type="InterPro" id="IPR026039">
    <property type="entry name" value="YfgM"/>
</dbReference>
<dbReference type="Gene3D" id="1.25.40.10">
    <property type="entry name" value="Tetratricopeptide repeat domain"/>
    <property type="match status" value="1"/>
</dbReference>
<dbReference type="GO" id="GO:0044877">
    <property type="term" value="F:protein-containing complex binding"/>
    <property type="evidence" value="ECO:0007669"/>
    <property type="project" value="InterPro"/>
</dbReference>
<dbReference type="PANTHER" id="PTHR38035">
    <property type="entry name" value="UPF0070 PROTEIN YFGM"/>
    <property type="match status" value="1"/>
</dbReference>
<feature type="region of interest" description="Disordered" evidence="9">
    <location>
        <begin position="216"/>
        <end position="260"/>
    </location>
</feature>
<dbReference type="AlphaFoldDB" id="A0A7D9D2Y6"/>
<comment type="subcellular location">
    <subcellularLocation>
        <location evidence="1">Cell membrane</location>
        <topology evidence="1">Single-pass type II membrane protein</topology>
    </subcellularLocation>
</comment>
<dbReference type="SUPFAM" id="SSF48452">
    <property type="entry name" value="TPR-like"/>
    <property type="match status" value="1"/>
</dbReference>
<dbReference type="InterPro" id="IPR011990">
    <property type="entry name" value="TPR-like_helical_dom_sf"/>
</dbReference>
<proteinExistence type="inferred from homology"/>
<protein>
    <recommendedName>
        <fullName evidence="8">Ancillary SecYEG translocon subunit</fullName>
    </recommendedName>
</protein>
<sequence>MNDLSEKEQLDEMRAWWSENGRYVITGVVLGVAIIFGWNQWRSSIQTSRIEASNLFEEVMFAVGDGDTDTAEAAAGNIYDNYEQTVYPDQTRLAMARLYMDKGRDQDAADVLRELIVVGDENEIQLVGRLRLAKVLLYQNKSDEVVELLKDRGESGFSARYSEVLGDAYAALGNFAEAQTAYLAALTENQTMRTVDNTLVQLKLNDLPDLDEMAGSAAAIEAAPAEDEVAEAPENTAEAMEEPAEPESQDDAEPDSGTQR</sequence>
<dbReference type="InterPro" id="IPR018704">
    <property type="entry name" value="SecYEG/CpoB_TPR"/>
</dbReference>
<comment type="similarity">
    <text evidence="7">Belongs to the YfgM family.</text>
</comment>
<dbReference type="PIRSF" id="PIRSF006170">
    <property type="entry name" value="YfgM"/>
    <property type="match status" value="1"/>
</dbReference>
<evidence type="ECO:0000259" key="11">
    <source>
        <dbReference type="Pfam" id="PF09976"/>
    </source>
</evidence>
<evidence type="ECO:0000256" key="9">
    <source>
        <dbReference type="SAM" id="MobiDB-lite"/>
    </source>
</evidence>
<keyword evidence="4 10" id="KW-1133">Transmembrane helix</keyword>
<feature type="compositionally biased region" description="Acidic residues" evidence="9">
    <location>
        <begin position="239"/>
        <end position="254"/>
    </location>
</feature>
<evidence type="ECO:0000256" key="8">
    <source>
        <dbReference type="ARBA" id="ARBA00024235"/>
    </source>
</evidence>
<gene>
    <name evidence="12" type="ORF">JTBM06_V1_170013</name>
</gene>
<evidence type="ECO:0000256" key="1">
    <source>
        <dbReference type="ARBA" id="ARBA00004401"/>
    </source>
</evidence>
<name>A0A7D9D2Y6_9GAMM</name>
<dbReference type="PANTHER" id="PTHR38035:SF1">
    <property type="entry name" value="ANCILLARY SECYEG TRANSLOCON SUBUNIT"/>
    <property type="match status" value="1"/>
</dbReference>
<keyword evidence="5 10" id="KW-0472">Membrane</keyword>
<feature type="domain" description="Ancillary SecYEG translocon subunit/Cell division coordinator CpoB TPR" evidence="11">
    <location>
        <begin position="14"/>
        <end position="208"/>
    </location>
</feature>
<evidence type="ECO:0000256" key="10">
    <source>
        <dbReference type="SAM" id="Phobius"/>
    </source>
</evidence>
<evidence type="ECO:0000313" key="12">
    <source>
        <dbReference type="EMBL" id="VUX55926.1"/>
    </source>
</evidence>